<protein>
    <submittedName>
        <fullName evidence="1">Uncharacterized protein</fullName>
    </submittedName>
</protein>
<proteinExistence type="predicted"/>
<dbReference type="InParanoid" id="A0A0F7DC86"/>
<evidence type="ECO:0000313" key="1">
    <source>
        <dbReference type="EMBL" id="AKG92406.1"/>
    </source>
</evidence>
<evidence type="ECO:0000313" key="2">
    <source>
        <dbReference type="Proteomes" id="UP000034723"/>
    </source>
</evidence>
<dbReference type="Proteomes" id="UP000034723">
    <property type="component" value="Chromosome"/>
</dbReference>
<dbReference type="AlphaFoldDB" id="A0A0F7DC86"/>
<dbReference type="RefSeq" id="WP_048094320.1">
    <property type="nucleotide sequence ID" value="NZ_CP011267.1"/>
</dbReference>
<name>A0A0F7DC86_9EURY</name>
<accession>A0A0F7DC86</accession>
<sequence>MASSVERKIYFYTIKVAKDGKHVNSLEHIFRHINELDYSLSPDGRILPIDGGTDHMCMLLDSAKYPIRGMLGLIRKDALPLIFKEDTGDTSGIEIDPENEGLYEPIHFIIWKLGNSHIIGVEYNFYGPRPQRISWYLQRVAREHVDRVIMQPIMRKDISSKLEKYDEIKILKMRFNPNKSEIFRELDESLPDAINAIGKATNSKDVYIVLKPDYRKRKGILGIVPKQFKKILGRGDVTDIFSLLQIKAKNIETGEFEWLDLLNELIVSKKTVTRLDIYRCVDSSDMFEKIKEAYYDHKDEIKEVIGINNVSRE</sequence>
<dbReference type="HOGENOM" id="CLU_075078_0_0_2"/>
<dbReference type="STRING" id="113653.GAH_00238"/>
<keyword evidence="2" id="KW-1185">Reference proteome</keyword>
<dbReference type="EMBL" id="CP011267">
    <property type="protein sequence ID" value="AKG92406.1"/>
    <property type="molecule type" value="Genomic_DNA"/>
</dbReference>
<organism evidence="1 2">
    <name type="scientific">Geoglobus ahangari</name>
    <dbReference type="NCBI Taxonomy" id="113653"/>
    <lineage>
        <taxon>Archaea</taxon>
        <taxon>Methanobacteriati</taxon>
        <taxon>Methanobacteriota</taxon>
        <taxon>Archaeoglobi</taxon>
        <taxon>Archaeoglobales</taxon>
        <taxon>Archaeoglobaceae</taxon>
        <taxon>Geoglobus</taxon>
    </lineage>
</organism>
<reference evidence="1 2" key="1">
    <citation type="submission" date="2015-04" db="EMBL/GenBank/DDBJ databases">
        <title>The complete genome sequence of the hyperthermophilic, obligate iron-reducing archaeon Geoglobus ahangari strain 234T.</title>
        <authorList>
            <person name="Manzella M.P."/>
            <person name="Holmes D.E."/>
            <person name="Rocheleau J.M."/>
            <person name="Chung A."/>
            <person name="Reguera G."/>
            <person name="Kashefi K."/>
        </authorList>
    </citation>
    <scope>NUCLEOTIDE SEQUENCE [LARGE SCALE GENOMIC DNA]</scope>
    <source>
        <strain evidence="1 2">234</strain>
    </source>
</reference>
<dbReference type="KEGG" id="gah:GAH_00238"/>
<dbReference type="GeneID" id="24802825"/>
<gene>
    <name evidence="1" type="ORF">GAH_00238</name>
</gene>